<dbReference type="InterPro" id="IPR043519">
    <property type="entry name" value="NT_sf"/>
</dbReference>
<name>A0ABV8FXW1_9ACTN</name>
<protein>
    <recommendedName>
        <fullName evidence="3">Nucleotidyltransferase family protein</fullName>
    </recommendedName>
</protein>
<keyword evidence="2" id="KW-1185">Reference proteome</keyword>
<dbReference type="SUPFAM" id="SSF81301">
    <property type="entry name" value="Nucleotidyltransferase"/>
    <property type="match status" value="1"/>
</dbReference>
<reference evidence="2" key="1">
    <citation type="journal article" date="2019" name="Int. J. Syst. Evol. Microbiol.">
        <title>The Global Catalogue of Microorganisms (GCM) 10K type strain sequencing project: providing services to taxonomists for standard genome sequencing and annotation.</title>
        <authorList>
            <consortium name="The Broad Institute Genomics Platform"/>
            <consortium name="The Broad Institute Genome Sequencing Center for Infectious Disease"/>
            <person name="Wu L."/>
            <person name="Ma J."/>
        </authorList>
    </citation>
    <scope>NUCLEOTIDE SEQUENCE [LARGE SCALE GENOMIC DNA]</scope>
    <source>
        <strain evidence="2">TBRC 1826</strain>
    </source>
</reference>
<dbReference type="RefSeq" id="WP_378537958.1">
    <property type="nucleotide sequence ID" value="NZ_JBHSBH010000015.1"/>
</dbReference>
<evidence type="ECO:0008006" key="3">
    <source>
        <dbReference type="Google" id="ProtNLM"/>
    </source>
</evidence>
<evidence type="ECO:0000313" key="1">
    <source>
        <dbReference type="EMBL" id="MFC3999496.1"/>
    </source>
</evidence>
<comment type="caution">
    <text evidence="1">The sequence shown here is derived from an EMBL/GenBank/DDBJ whole genome shotgun (WGS) entry which is preliminary data.</text>
</comment>
<gene>
    <name evidence="1" type="ORF">ACFOVU_26525</name>
</gene>
<sequence>MTQQITIHQHPYFVALRRLELPVDDFIIAGSGPLLAHGIRTEVSDIDVVTRGPAWDIVRTMGEVQDAPWEDVQRVLLMGGRMEVLNGWFPSMWDVDEFISSREFYLGLPFAPLDRVLRWKRRLGRAKDLADIDATLHYLTRVPFAS</sequence>
<dbReference type="Proteomes" id="UP001595847">
    <property type="component" value="Unassembled WGS sequence"/>
</dbReference>
<proteinExistence type="predicted"/>
<evidence type="ECO:0000313" key="2">
    <source>
        <dbReference type="Proteomes" id="UP001595847"/>
    </source>
</evidence>
<dbReference type="EMBL" id="JBHSBH010000015">
    <property type="protein sequence ID" value="MFC3999496.1"/>
    <property type="molecule type" value="Genomic_DNA"/>
</dbReference>
<organism evidence="1 2">
    <name type="scientific">Nocardiopsis sediminis</name>
    <dbReference type="NCBI Taxonomy" id="1778267"/>
    <lineage>
        <taxon>Bacteria</taxon>
        <taxon>Bacillati</taxon>
        <taxon>Actinomycetota</taxon>
        <taxon>Actinomycetes</taxon>
        <taxon>Streptosporangiales</taxon>
        <taxon>Nocardiopsidaceae</taxon>
        <taxon>Nocardiopsis</taxon>
    </lineage>
</organism>
<accession>A0ABV8FXW1</accession>